<gene>
    <name evidence="3" type="ORF">CSW30_13755</name>
</gene>
<keyword evidence="1" id="KW-0560">Oxidoreductase</keyword>
<protein>
    <submittedName>
        <fullName evidence="3">Methylmalonate-semialdehyde dehydrogenase (CoA acylating)</fullName>
    </submittedName>
</protein>
<sequence>EEGVQVGPLIREEHRRRVVGYIQKGLEEGARLALDGRGIEGKGFFLGPTVLDRVSPRMVVGREEIFGPVLSVSYAQDLEEAIAQANAVPYGNMATLFTQSGRAAREFRERVQAGMVGINVGVAQPFAFYPFSGWRNSFFGDLHPHGPDAFLFYTQRKVVVERW</sequence>
<dbReference type="GO" id="GO:0006574">
    <property type="term" value="P:L-valine catabolic process"/>
    <property type="evidence" value="ECO:0007669"/>
    <property type="project" value="TreeGrafter"/>
</dbReference>
<dbReference type="GO" id="GO:0004491">
    <property type="term" value="F:methylmalonate-semialdehyde dehydrogenase (acylating, NAD) activity"/>
    <property type="evidence" value="ECO:0007669"/>
    <property type="project" value="InterPro"/>
</dbReference>
<reference evidence="3 4" key="1">
    <citation type="journal article" date="2019" name="Extremophiles">
        <title>Biogeography of thermophiles and predominance of Thermus scotoductus in domestic water heaters.</title>
        <authorList>
            <person name="Wilpiszeski R.L."/>
            <person name="Zhang Z."/>
            <person name="House C.H."/>
        </authorList>
    </citation>
    <scope>NUCLEOTIDE SEQUENCE [LARGE SCALE GENOMIC DNA]</scope>
    <source>
        <strain evidence="3 4">17_S17</strain>
    </source>
</reference>
<organism evidence="3 4">
    <name type="scientific">Thermus scotoductus</name>
    <dbReference type="NCBI Taxonomy" id="37636"/>
    <lineage>
        <taxon>Bacteria</taxon>
        <taxon>Thermotogati</taxon>
        <taxon>Deinococcota</taxon>
        <taxon>Deinococci</taxon>
        <taxon>Thermales</taxon>
        <taxon>Thermaceae</taxon>
        <taxon>Thermus</taxon>
    </lineage>
</organism>
<feature type="non-terminal residue" evidence="3">
    <location>
        <position position="1"/>
    </location>
</feature>
<evidence type="ECO:0000313" key="4">
    <source>
        <dbReference type="Proteomes" id="UP000287173"/>
    </source>
</evidence>
<comment type="caution">
    <text evidence="3">The sequence shown here is derived from an EMBL/GenBank/DDBJ whole genome shotgun (WGS) entry which is preliminary data.</text>
</comment>
<dbReference type="InterPro" id="IPR016161">
    <property type="entry name" value="Ald_DH/histidinol_DH"/>
</dbReference>
<dbReference type="AlphaFoldDB" id="A0A430UKX3"/>
<evidence type="ECO:0000313" key="3">
    <source>
        <dbReference type="EMBL" id="RTI04223.1"/>
    </source>
</evidence>
<dbReference type="PANTHER" id="PTHR43866:SF4">
    <property type="entry name" value="MALONATE-SEMIALDEHYDE DEHYDROGENASE"/>
    <property type="match status" value="1"/>
</dbReference>
<name>A0A430UKX3_THESC</name>
<evidence type="ECO:0000259" key="2">
    <source>
        <dbReference type="Pfam" id="PF00171"/>
    </source>
</evidence>
<dbReference type="Pfam" id="PF00171">
    <property type="entry name" value="Aldedh"/>
    <property type="match status" value="1"/>
</dbReference>
<dbReference type="EMBL" id="PEMG01000463">
    <property type="protein sequence ID" value="RTI04223.1"/>
    <property type="molecule type" value="Genomic_DNA"/>
</dbReference>
<feature type="domain" description="Aldehyde dehydrogenase" evidence="2">
    <location>
        <begin position="2"/>
        <end position="159"/>
    </location>
</feature>
<dbReference type="Gene3D" id="3.40.309.10">
    <property type="entry name" value="Aldehyde Dehydrogenase, Chain A, domain 2"/>
    <property type="match status" value="1"/>
</dbReference>
<dbReference type="RefSeq" id="WP_126218896.1">
    <property type="nucleotide sequence ID" value="NZ_PEMG01000463.1"/>
</dbReference>
<dbReference type="InterPro" id="IPR010061">
    <property type="entry name" value="MeMal-semiAld_DH"/>
</dbReference>
<dbReference type="InterPro" id="IPR016162">
    <property type="entry name" value="Ald_DH_N"/>
</dbReference>
<dbReference type="GO" id="GO:0006210">
    <property type="term" value="P:thymine catabolic process"/>
    <property type="evidence" value="ECO:0007669"/>
    <property type="project" value="TreeGrafter"/>
</dbReference>
<accession>A0A430UKX3</accession>
<dbReference type="Gene3D" id="3.40.605.10">
    <property type="entry name" value="Aldehyde Dehydrogenase, Chain A, domain 1"/>
    <property type="match status" value="1"/>
</dbReference>
<proteinExistence type="predicted"/>
<dbReference type="PANTHER" id="PTHR43866">
    <property type="entry name" value="MALONATE-SEMIALDEHYDE DEHYDROGENASE"/>
    <property type="match status" value="1"/>
</dbReference>
<dbReference type="Proteomes" id="UP000287173">
    <property type="component" value="Unassembled WGS sequence"/>
</dbReference>
<evidence type="ECO:0000256" key="1">
    <source>
        <dbReference type="ARBA" id="ARBA00023002"/>
    </source>
</evidence>
<dbReference type="SUPFAM" id="SSF53720">
    <property type="entry name" value="ALDH-like"/>
    <property type="match status" value="1"/>
</dbReference>
<dbReference type="InterPro" id="IPR015590">
    <property type="entry name" value="Aldehyde_DH_dom"/>
</dbReference>
<dbReference type="InterPro" id="IPR016163">
    <property type="entry name" value="Ald_DH_C"/>
</dbReference>